<accession>A0A5B8Z7D6</accession>
<dbReference type="STRING" id="1742359.GCA_001439625_02620"/>
<dbReference type="RefSeq" id="WP_057771903.1">
    <property type="nucleotide sequence ID" value="NZ_CP042593.1"/>
</dbReference>
<keyword evidence="1" id="KW-0143">Chaperone</keyword>
<organism evidence="2 3">
    <name type="scientific">Cytobacillus dafuensis</name>
    <name type="common">Bacillus dafuensis</name>
    <dbReference type="NCBI Taxonomy" id="1742359"/>
    <lineage>
        <taxon>Bacteria</taxon>
        <taxon>Bacillati</taxon>
        <taxon>Bacillota</taxon>
        <taxon>Bacilli</taxon>
        <taxon>Bacillales</taxon>
        <taxon>Bacillaceae</taxon>
        <taxon>Cytobacillus</taxon>
    </lineage>
</organism>
<dbReference type="PANTHER" id="PTHR34227:SF1">
    <property type="entry name" value="DIMETHYL SULFOXIDE REDUCTASE CHAPERONE-RELATED"/>
    <property type="match status" value="1"/>
</dbReference>
<dbReference type="PANTHER" id="PTHR34227">
    <property type="entry name" value="CHAPERONE PROTEIN YCDY"/>
    <property type="match status" value="1"/>
</dbReference>
<dbReference type="Gene3D" id="1.10.3480.10">
    <property type="entry name" value="TorD-like"/>
    <property type="match status" value="1"/>
</dbReference>
<keyword evidence="3" id="KW-1185">Reference proteome</keyword>
<name>A0A5B8Z7D6_CYTDA</name>
<reference evidence="3" key="1">
    <citation type="submission" date="2019-08" db="EMBL/GenBank/DDBJ databases">
        <authorList>
            <person name="Zheng X."/>
        </authorList>
    </citation>
    <scope>NUCLEOTIDE SEQUENCE [LARGE SCALE GENOMIC DNA]</scope>
    <source>
        <strain evidence="3">FJAT-25496</strain>
    </source>
</reference>
<dbReference type="InterPro" id="IPR036411">
    <property type="entry name" value="TorD-like_sf"/>
</dbReference>
<sequence length="244" mass="28923">MIEKLTLSELGHLFYARQYAYDILRRFFIEEPSKEYLKQFVQKNMIDFFPFKEDSAGIQEGIEDIKAYLATHDVVHIGHHFDELHWDYTRMFIGPFTLKSPPWESSYVRKDKLLFQGTTMNVRRFYDKYGMAVSDFNIEADDHIGIELDFIFKLNELCIQEIEGIEQNDFKLLKQLLQDQQAFLNDHLLKFTPEFCKSVKKDANTQFFSGLAKLLHHYLLIDSMVLKKLLNIEFIKRGQVECLI</sequence>
<evidence type="ECO:0000313" key="3">
    <source>
        <dbReference type="Proteomes" id="UP000321555"/>
    </source>
</evidence>
<dbReference type="OrthoDB" id="9795302at2"/>
<dbReference type="SUPFAM" id="SSF89155">
    <property type="entry name" value="TorD-like"/>
    <property type="match status" value="1"/>
</dbReference>
<dbReference type="EMBL" id="CP042593">
    <property type="protein sequence ID" value="QED48864.1"/>
    <property type="molecule type" value="Genomic_DNA"/>
</dbReference>
<dbReference type="InterPro" id="IPR020945">
    <property type="entry name" value="DMSO/NO3_reduct_chaperone"/>
</dbReference>
<dbReference type="Pfam" id="PF02613">
    <property type="entry name" value="Nitrate_red_del"/>
    <property type="match status" value="1"/>
</dbReference>
<gene>
    <name evidence="2" type="ORF">FSZ17_17250</name>
</gene>
<protein>
    <submittedName>
        <fullName evidence="2">Molecular chaperone TorD family protein</fullName>
    </submittedName>
</protein>
<evidence type="ECO:0000313" key="2">
    <source>
        <dbReference type="EMBL" id="QED48864.1"/>
    </source>
</evidence>
<proteinExistence type="predicted"/>
<dbReference type="Proteomes" id="UP000321555">
    <property type="component" value="Chromosome"/>
</dbReference>
<dbReference type="InterPro" id="IPR050289">
    <property type="entry name" value="TorD/DmsD_chaperones"/>
</dbReference>
<dbReference type="AlphaFoldDB" id="A0A5B8Z7D6"/>
<evidence type="ECO:0000256" key="1">
    <source>
        <dbReference type="ARBA" id="ARBA00023186"/>
    </source>
</evidence>
<dbReference type="KEGG" id="bda:FSZ17_17250"/>